<feature type="transmembrane region" description="Helical" evidence="1">
    <location>
        <begin position="138"/>
        <end position="155"/>
    </location>
</feature>
<organism evidence="2 3">
    <name type="scientific">Nocardia uniformis</name>
    <dbReference type="NCBI Taxonomy" id="53432"/>
    <lineage>
        <taxon>Bacteria</taxon>
        <taxon>Bacillati</taxon>
        <taxon>Actinomycetota</taxon>
        <taxon>Actinomycetes</taxon>
        <taxon>Mycobacteriales</taxon>
        <taxon>Nocardiaceae</taxon>
        <taxon>Nocardia</taxon>
    </lineage>
</organism>
<protein>
    <submittedName>
        <fullName evidence="2">DUF998 domain-containing protein</fullName>
    </submittedName>
</protein>
<sequence>MRPRYATFVCSPWHAAANISWTIAGACILLGTVLTVPALPRDRVGRGAAWLRGGAGVGLMIVGLFPDDVALGPHVLGALLLLVGGNVGLILLGVALRRNNQWPRLGSIAVIVGIVGVVTAPLMPATDHLEVSGLFERISGYPMIASFAVLGCLMIRRAPSR</sequence>
<keyword evidence="3" id="KW-1185">Reference proteome</keyword>
<feature type="transmembrane region" description="Helical" evidence="1">
    <location>
        <begin position="108"/>
        <end position="126"/>
    </location>
</feature>
<comment type="caution">
    <text evidence="2">The sequence shown here is derived from an EMBL/GenBank/DDBJ whole genome shotgun (WGS) entry which is preliminary data.</text>
</comment>
<reference evidence="2 3" key="1">
    <citation type="submission" date="2020-05" db="EMBL/GenBank/DDBJ databases">
        <title>MicrobeNet Type strains.</title>
        <authorList>
            <person name="Nicholson A.C."/>
        </authorList>
    </citation>
    <scope>NUCLEOTIDE SEQUENCE [LARGE SCALE GENOMIC DNA]</scope>
    <source>
        <strain evidence="2 3">JCM 3224</strain>
    </source>
</reference>
<dbReference type="PROSITE" id="PS51257">
    <property type="entry name" value="PROKAR_LIPOPROTEIN"/>
    <property type="match status" value="1"/>
</dbReference>
<evidence type="ECO:0000256" key="1">
    <source>
        <dbReference type="SAM" id="Phobius"/>
    </source>
</evidence>
<proteinExistence type="predicted"/>
<keyword evidence="1" id="KW-1133">Transmembrane helix</keyword>
<feature type="transmembrane region" description="Helical" evidence="1">
    <location>
        <begin position="15"/>
        <end position="36"/>
    </location>
</feature>
<gene>
    <name evidence="2" type="ORF">HLB23_03720</name>
</gene>
<name>A0A849BXI2_9NOCA</name>
<feature type="transmembrane region" description="Helical" evidence="1">
    <location>
        <begin position="71"/>
        <end position="96"/>
    </location>
</feature>
<evidence type="ECO:0000313" key="3">
    <source>
        <dbReference type="Proteomes" id="UP000586827"/>
    </source>
</evidence>
<evidence type="ECO:0000313" key="2">
    <source>
        <dbReference type="EMBL" id="NNH68990.1"/>
    </source>
</evidence>
<dbReference type="Pfam" id="PF06197">
    <property type="entry name" value="DUF998"/>
    <property type="match status" value="1"/>
</dbReference>
<keyword evidence="1" id="KW-0812">Transmembrane</keyword>
<dbReference type="EMBL" id="JABELX010000001">
    <property type="protein sequence ID" value="NNH68990.1"/>
    <property type="molecule type" value="Genomic_DNA"/>
</dbReference>
<dbReference type="Proteomes" id="UP000586827">
    <property type="component" value="Unassembled WGS sequence"/>
</dbReference>
<dbReference type="InterPro" id="IPR009339">
    <property type="entry name" value="DUF998"/>
</dbReference>
<keyword evidence="1" id="KW-0472">Membrane</keyword>
<feature type="transmembrane region" description="Helical" evidence="1">
    <location>
        <begin position="48"/>
        <end position="65"/>
    </location>
</feature>
<dbReference type="AlphaFoldDB" id="A0A849BXI2"/>
<accession>A0A849BXI2</accession>
<dbReference type="RefSeq" id="WP_067525998.1">
    <property type="nucleotide sequence ID" value="NZ_JABELX010000001.1"/>
</dbReference>